<protein>
    <submittedName>
        <fullName evidence="1">Uncharacterized protein</fullName>
    </submittedName>
</protein>
<organism evidence="1 2">
    <name type="scientific">Paraburkholderia eburnea</name>
    <dbReference type="NCBI Taxonomy" id="1189126"/>
    <lineage>
        <taxon>Bacteria</taxon>
        <taxon>Pseudomonadati</taxon>
        <taxon>Pseudomonadota</taxon>
        <taxon>Betaproteobacteria</taxon>
        <taxon>Burkholderiales</taxon>
        <taxon>Burkholderiaceae</taxon>
        <taxon>Paraburkholderia</taxon>
    </lineage>
</organism>
<evidence type="ECO:0000313" key="1">
    <source>
        <dbReference type="EMBL" id="POR51048.1"/>
    </source>
</evidence>
<sequence>MRIRDMLHCLQNADPDAVILYLVSFPDVSDADELNHAYVVTDVWLSERNRLVDGLLSSAYHPTEHRHSIGWNPETEEQWPERVVILSTQLPQATDSDSTS</sequence>
<proteinExistence type="predicted"/>
<name>A0A2S4M8H9_9BURK</name>
<dbReference type="RefSeq" id="WP_146055295.1">
    <property type="nucleotide sequence ID" value="NZ_PQGA01000007.1"/>
</dbReference>
<reference evidence="1 2" key="1">
    <citation type="submission" date="2018-01" db="EMBL/GenBank/DDBJ databases">
        <title>Genomic Encyclopedia of Type Strains, Phase III (KMG-III): the genomes of soil and plant-associated and newly described type strains.</title>
        <authorList>
            <person name="Whitman W."/>
        </authorList>
    </citation>
    <scope>NUCLEOTIDE SEQUENCE [LARGE SCALE GENOMIC DNA]</scope>
    <source>
        <strain evidence="1 2">JCM 18070</strain>
    </source>
</reference>
<keyword evidence="2" id="KW-1185">Reference proteome</keyword>
<dbReference type="Proteomes" id="UP000237381">
    <property type="component" value="Unassembled WGS sequence"/>
</dbReference>
<accession>A0A2S4M8H9</accession>
<gene>
    <name evidence="1" type="ORF">B0G62_10774</name>
</gene>
<dbReference type="EMBL" id="PQGA01000007">
    <property type="protein sequence ID" value="POR51048.1"/>
    <property type="molecule type" value="Genomic_DNA"/>
</dbReference>
<comment type="caution">
    <text evidence="1">The sequence shown here is derived from an EMBL/GenBank/DDBJ whole genome shotgun (WGS) entry which is preliminary data.</text>
</comment>
<dbReference type="OrthoDB" id="9114935at2"/>
<dbReference type="AlphaFoldDB" id="A0A2S4M8H9"/>
<evidence type="ECO:0000313" key="2">
    <source>
        <dbReference type="Proteomes" id="UP000237381"/>
    </source>
</evidence>